<dbReference type="HOGENOM" id="CLU_016047_14_3_9"/>
<dbReference type="RefSeq" id="WP_012301550.1">
    <property type="nucleotide sequence ID" value="NC_010424.1"/>
</dbReference>
<reference evidence="12 13" key="2">
    <citation type="journal article" date="2008" name="Science">
        <title>Environmental genomics reveals a single-species ecosystem deep within Earth.</title>
        <authorList>
            <person name="Chivian D."/>
            <person name="Brodie E.L."/>
            <person name="Alm E.J."/>
            <person name="Culley D.E."/>
            <person name="Dehal P.S."/>
            <person name="Desantis T.Z."/>
            <person name="Gihring T.M."/>
            <person name="Lapidus A."/>
            <person name="Lin L.H."/>
            <person name="Lowry S.R."/>
            <person name="Moser D.P."/>
            <person name="Richardson P.M."/>
            <person name="Southam G."/>
            <person name="Wanger G."/>
            <person name="Pratt L.M."/>
            <person name="Andersen G.L."/>
            <person name="Hazen T.C."/>
            <person name="Brockman F.J."/>
            <person name="Arkin A.P."/>
            <person name="Onstott T.C."/>
        </authorList>
    </citation>
    <scope>NUCLEOTIDE SEQUENCE [LARGE SCALE GENOMIC DNA]</scope>
    <source>
        <strain evidence="12 13">MP104C</strain>
    </source>
</reference>
<feature type="domain" description="ABC transmembrane type-1" evidence="11">
    <location>
        <begin position="11"/>
        <end position="212"/>
    </location>
</feature>
<gene>
    <name evidence="12" type="ordered locus">Daud_0411</name>
</gene>
<sequence>MLEYAVDWHPVLLSLRVALIAVIVVIGLALPLARLLARREFFGKDVLEAAITLPLVLPPSVIGYGLLMLVGKNGVIGQFLDSLGITLVFTWWAAVLASTVVAFPLMYQSATAAFKSVDVNYEKAARTLGAGETRVFLTVTLPLAWPGILAGLVLSFARALGEFGATLMVAGNIPGQTQTVPLAIYFAVESGDNVTAGRLVAIITVFSFAVVFWVNRWAKRHNRRDGE</sequence>
<dbReference type="InterPro" id="IPR000515">
    <property type="entry name" value="MetI-like"/>
</dbReference>
<dbReference type="GO" id="GO:0005886">
    <property type="term" value="C:plasma membrane"/>
    <property type="evidence" value="ECO:0007669"/>
    <property type="project" value="UniProtKB-SubCell"/>
</dbReference>
<dbReference type="InterPro" id="IPR011867">
    <property type="entry name" value="ModB_ABC"/>
</dbReference>
<evidence type="ECO:0000256" key="6">
    <source>
        <dbReference type="ARBA" id="ARBA00022692"/>
    </source>
</evidence>
<evidence type="ECO:0000256" key="3">
    <source>
        <dbReference type="ARBA" id="ARBA00022448"/>
    </source>
</evidence>
<evidence type="ECO:0000256" key="5">
    <source>
        <dbReference type="ARBA" id="ARBA00022505"/>
    </source>
</evidence>
<keyword evidence="5 10" id="KW-0500">Molybdenum</keyword>
<evidence type="ECO:0000256" key="10">
    <source>
        <dbReference type="RuleBase" id="RU365097"/>
    </source>
</evidence>
<dbReference type="OrthoDB" id="9795403at2"/>
<evidence type="ECO:0000256" key="8">
    <source>
        <dbReference type="ARBA" id="ARBA00023136"/>
    </source>
</evidence>
<dbReference type="GO" id="GO:0015098">
    <property type="term" value="F:molybdate ion transmembrane transporter activity"/>
    <property type="evidence" value="ECO:0007669"/>
    <property type="project" value="UniProtKB-UniRule"/>
</dbReference>
<evidence type="ECO:0000256" key="7">
    <source>
        <dbReference type="ARBA" id="ARBA00022989"/>
    </source>
</evidence>
<comment type="similarity">
    <text evidence="2 10">Belongs to the binding-protein-dependent transport system permease family. CysTW subfamily.</text>
</comment>
<dbReference type="STRING" id="477974.Daud_0411"/>
<feature type="transmembrane region" description="Helical" evidence="9">
    <location>
        <begin position="49"/>
        <end position="71"/>
    </location>
</feature>
<evidence type="ECO:0000313" key="12">
    <source>
        <dbReference type="EMBL" id="ACA58959.1"/>
    </source>
</evidence>
<feature type="transmembrane region" description="Helical" evidence="9">
    <location>
        <begin position="83"/>
        <end position="107"/>
    </location>
</feature>
<dbReference type="EMBL" id="CP000860">
    <property type="protein sequence ID" value="ACA58959.1"/>
    <property type="molecule type" value="Genomic_DNA"/>
</dbReference>
<keyword evidence="8 9" id="KW-0472">Membrane</keyword>
<proteinExistence type="inferred from homology"/>
<dbReference type="PANTHER" id="PTHR30183">
    <property type="entry name" value="MOLYBDENUM TRANSPORT SYSTEM PERMEASE PROTEIN MODB"/>
    <property type="match status" value="1"/>
</dbReference>
<organism evidence="12 13">
    <name type="scientific">Desulforudis audaxviator (strain MP104C)</name>
    <dbReference type="NCBI Taxonomy" id="477974"/>
    <lineage>
        <taxon>Bacteria</taxon>
        <taxon>Bacillati</taxon>
        <taxon>Bacillota</taxon>
        <taxon>Clostridia</taxon>
        <taxon>Thermoanaerobacterales</taxon>
        <taxon>Candidatus Desulforudaceae</taxon>
        <taxon>Candidatus Desulforudis</taxon>
    </lineage>
</organism>
<dbReference type="eggNOG" id="COG4149">
    <property type="taxonomic scope" value="Bacteria"/>
</dbReference>
<keyword evidence="3 9" id="KW-0813">Transport</keyword>
<evidence type="ECO:0000256" key="9">
    <source>
        <dbReference type="RuleBase" id="RU363032"/>
    </source>
</evidence>
<keyword evidence="4 10" id="KW-1003">Cell membrane</keyword>
<comment type="function">
    <text evidence="10">Part of the binding-protein-dependent transport system for molybdenum; probably responsible for the translocation of the substrate across the membrane.</text>
</comment>
<dbReference type="InterPro" id="IPR035906">
    <property type="entry name" value="MetI-like_sf"/>
</dbReference>
<evidence type="ECO:0000256" key="4">
    <source>
        <dbReference type="ARBA" id="ARBA00022475"/>
    </source>
</evidence>
<reference evidence="13" key="1">
    <citation type="submission" date="2007-10" db="EMBL/GenBank/DDBJ databases">
        <title>Complete sequence of chromosome of Desulforudis audaxviator MP104C.</title>
        <authorList>
            <person name="Copeland A."/>
            <person name="Lucas S."/>
            <person name="Lapidus A."/>
            <person name="Barry K."/>
            <person name="Glavina del Rio T."/>
            <person name="Dalin E."/>
            <person name="Tice H."/>
            <person name="Bruce D."/>
            <person name="Pitluck S."/>
            <person name="Lowry S.R."/>
            <person name="Larimer F."/>
            <person name="Land M.L."/>
            <person name="Hauser L."/>
            <person name="Kyrpides N."/>
            <person name="Ivanova N.N."/>
            <person name="Richardson P."/>
        </authorList>
    </citation>
    <scope>NUCLEOTIDE SEQUENCE [LARGE SCALE GENOMIC DNA]</scope>
    <source>
        <strain evidence="13">MP104C</strain>
    </source>
</reference>
<name>B1I1Z6_DESAP</name>
<dbReference type="NCBIfam" id="TIGR02141">
    <property type="entry name" value="modB_ABC"/>
    <property type="match status" value="1"/>
</dbReference>
<feature type="transmembrane region" description="Helical" evidence="9">
    <location>
        <begin position="135"/>
        <end position="157"/>
    </location>
</feature>
<keyword evidence="6 9" id="KW-0812">Transmembrane</keyword>
<evidence type="ECO:0000259" key="11">
    <source>
        <dbReference type="PROSITE" id="PS50928"/>
    </source>
</evidence>
<dbReference type="KEGG" id="dau:Daud_0411"/>
<keyword evidence="13" id="KW-1185">Reference proteome</keyword>
<protein>
    <recommendedName>
        <fullName evidence="10">Molybdenum transport system permease</fullName>
    </recommendedName>
</protein>
<evidence type="ECO:0000256" key="1">
    <source>
        <dbReference type="ARBA" id="ARBA00004651"/>
    </source>
</evidence>
<evidence type="ECO:0000256" key="2">
    <source>
        <dbReference type="ARBA" id="ARBA00007069"/>
    </source>
</evidence>
<accession>B1I1Z6</accession>
<dbReference type="PANTHER" id="PTHR30183:SF3">
    <property type="entry name" value="MOLYBDENUM TRANSPORT SYSTEM PERMEASE PROTEIN MODB"/>
    <property type="match status" value="1"/>
</dbReference>
<evidence type="ECO:0000313" key="13">
    <source>
        <dbReference type="Proteomes" id="UP000008544"/>
    </source>
</evidence>
<feature type="transmembrane region" description="Helical" evidence="9">
    <location>
        <begin position="12"/>
        <end position="37"/>
    </location>
</feature>
<dbReference type="Proteomes" id="UP000008544">
    <property type="component" value="Chromosome"/>
</dbReference>
<keyword evidence="7 9" id="KW-1133">Transmembrane helix</keyword>
<dbReference type="CDD" id="cd06261">
    <property type="entry name" value="TM_PBP2"/>
    <property type="match status" value="1"/>
</dbReference>
<comment type="subcellular location">
    <subcellularLocation>
        <location evidence="1 9">Cell membrane</location>
        <topology evidence="1 9">Multi-pass membrane protein</topology>
    </subcellularLocation>
</comment>
<dbReference type="Gene3D" id="1.10.3720.10">
    <property type="entry name" value="MetI-like"/>
    <property type="match status" value="1"/>
</dbReference>
<feature type="transmembrane region" description="Helical" evidence="9">
    <location>
        <begin position="195"/>
        <end position="214"/>
    </location>
</feature>
<dbReference type="Pfam" id="PF00528">
    <property type="entry name" value="BPD_transp_1"/>
    <property type="match status" value="1"/>
</dbReference>
<dbReference type="SUPFAM" id="SSF161098">
    <property type="entry name" value="MetI-like"/>
    <property type="match status" value="1"/>
</dbReference>
<dbReference type="PROSITE" id="PS50928">
    <property type="entry name" value="ABC_TM1"/>
    <property type="match status" value="1"/>
</dbReference>
<dbReference type="AlphaFoldDB" id="B1I1Z6"/>